<keyword evidence="4" id="KW-1185">Reference proteome</keyword>
<comment type="caution">
    <text evidence="3">The sequence shown here is derived from an EMBL/GenBank/DDBJ whole genome shotgun (WGS) entry which is preliminary data.</text>
</comment>
<dbReference type="InterPro" id="IPR010987">
    <property type="entry name" value="Glutathione-S-Trfase_C-like"/>
</dbReference>
<dbReference type="AlphaFoldDB" id="A0A502FXA3"/>
<dbReference type="Proteomes" id="UP000319931">
    <property type="component" value="Unassembled WGS sequence"/>
</dbReference>
<feature type="domain" description="GST C-terminal" evidence="2">
    <location>
        <begin position="89"/>
        <end position="211"/>
    </location>
</feature>
<protein>
    <submittedName>
        <fullName evidence="3">Glutathione S-transferase family protein</fullName>
    </submittedName>
</protein>
<feature type="domain" description="GST N-terminal" evidence="1">
    <location>
        <begin position="1"/>
        <end position="86"/>
    </location>
</feature>
<dbReference type="Pfam" id="PF13409">
    <property type="entry name" value="GST_N_2"/>
    <property type="match status" value="1"/>
</dbReference>
<name>A0A502FXA3_9SPHN</name>
<dbReference type="GO" id="GO:0016740">
    <property type="term" value="F:transferase activity"/>
    <property type="evidence" value="ECO:0007669"/>
    <property type="project" value="UniProtKB-KW"/>
</dbReference>
<dbReference type="PANTHER" id="PTHR44051">
    <property type="entry name" value="GLUTATHIONE S-TRANSFERASE-RELATED"/>
    <property type="match status" value="1"/>
</dbReference>
<evidence type="ECO:0000313" key="4">
    <source>
        <dbReference type="Proteomes" id="UP000319931"/>
    </source>
</evidence>
<dbReference type="SUPFAM" id="SSF52833">
    <property type="entry name" value="Thioredoxin-like"/>
    <property type="match status" value="1"/>
</dbReference>
<dbReference type="OrthoDB" id="9803562at2"/>
<dbReference type="PROSITE" id="PS50404">
    <property type="entry name" value="GST_NTER"/>
    <property type="match status" value="1"/>
</dbReference>
<dbReference type="PANTHER" id="PTHR44051:SF8">
    <property type="entry name" value="GLUTATHIONE S-TRANSFERASE GSTA"/>
    <property type="match status" value="1"/>
</dbReference>
<dbReference type="SFLD" id="SFLDG00358">
    <property type="entry name" value="Main_(cytGST)"/>
    <property type="match status" value="1"/>
</dbReference>
<dbReference type="InterPro" id="IPR004046">
    <property type="entry name" value="GST_C"/>
</dbReference>
<keyword evidence="3" id="KW-0808">Transferase</keyword>
<dbReference type="Gene3D" id="1.20.1050.10">
    <property type="match status" value="1"/>
</dbReference>
<evidence type="ECO:0000259" key="2">
    <source>
        <dbReference type="PROSITE" id="PS50405"/>
    </source>
</evidence>
<gene>
    <name evidence="3" type="ORF">EAH76_06120</name>
</gene>
<dbReference type="PROSITE" id="PS50405">
    <property type="entry name" value="GST_CTER"/>
    <property type="match status" value="1"/>
</dbReference>
<reference evidence="3 4" key="1">
    <citation type="journal article" date="2019" name="Environ. Microbiol.">
        <title>Species interactions and distinct microbial communities in high Arctic permafrost affected cryosols are associated with the CH4 and CO2 gas fluxes.</title>
        <authorList>
            <person name="Altshuler I."/>
            <person name="Hamel J."/>
            <person name="Turney S."/>
            <person name="Magnuson E."/>
            <person name="Levesque R."/>
            <person name="Greer C."/>
            <person name="Whyte L.G."/>
        </authorList>
    </citation>
    <scope>NUCLEOTIDE SEQUENCE [LARGE SCALE GENOMIC DNA]</scope>
    <source>
        <strain evidence="3 4">E6.1</strain>
    </source>
</reference>
<organism evidence="3 4">
    <name type="scientific">Sphingomonas glacialis</name>
    <dbReference type="NCBI Taxonomy" id="658225"/>
    <lineage>
        <taxon>Bacteria</taxon>
        <taxon>Pseudomonadati</taxon>
        <taxon>Pseudomonadota</taxon>
        <taxon>Alphaproteobacteria</taxon>
        <taxon>Sphingomonadales</taxon>
        <taxon>Sphingomonadaceae</taxon>
        <taxon>Sphingomonas</taxon>
    </lineage>
</organism>
<dbReference type="InterPro" id="IPR036282">
    <property type="entry name" value="Glutathione-S-Trfase_C_sf"/>
</dbReference>
<dbReference type="Pfam" id="PF00043">
    <property type="entry name" value="GST_C"/>
    <property type="match status" value="1"/>
</dbReference>
<dbReference type="SFLD" id="SFLDS00019">
    <property type="entry name" value="Glutathione_Transferase_(cytos"/>
    <property type="match status" value="1"/>
</dbReference>
<dbReference type="InterPro" id="IPR004045">
    <property type="entry name" value="Glutathione_S-Trfase_N"/>
</dbReference>
<dbReference type="SUPFAM" id="SSF47616">
    <property type="entry name" value="GST C-terminal domain-like"/>
    <property type="match status" value="1"/>
</dbReference>
<evidence type="ECO:0000313" key="3">
    <source>
        <dbReference type="EMBL" id="TPG54257.1"/>
    </source>
</evidence>
<dbReference type="InterPro" id="IPR040079">
    <property type="entry name" value="Glutathione_S-Trfase"/>
</dbReference>
<evidence type="ECO:0000259" key="1">
    <source>
        <dbReference type="PROSITE" id="PS50404"/>
    </source>
</evidence>
<dbReference type="EMBL" id="RCZC01000002">
    <property type="protein sequence ID" value="TPG54257.1"/>
    <property type="molecule type" value="Genomic_DNA"/>
</dbReference>
<dbReference type="InterPro" id="IPR036249">
    <property type="entry name" value="Thioredoxin-like_sf"/>
</dbReference>
<accession>A0A502FXA3</accession>
<dbReference type="Gene3D" id="3.40.30.10">
    <property type="entry name" value="Glutaredoxin"/>
    <property type="match status" value="1"/>
</dbReference>
<sequence>MIDFYTSDTANGQKVALMLEETGLAYRRHDVDLVGGAHLEAAFLAVHPLGKIPAIVDADGPGGTPLALGQSLAIVLYLAEKSGRLLPEDPRERALALHYMALVASDIGAAFSGLSNCGLLLEMTGRPVVRETVAYFTDQAHRGLAVLEHRLSESAYLAGDAFTVADILAYPIAVSSVRLLGPEPLAAYPAIARWAGVIALRPATRRVFTKL</sequence>
<dbReference type="CDD" id="cd03048">
    <property type="entry name" value="GST_N_Ure2p_like"/>
    <property type="match status" value="1"/>
</dbReference>
<proteinExistence type="predicted"/>
<dbReference type="RefSeq" id="WP_140849190.1">
    <property type="nucleotide sequence ID" value="NZ_RCZC01000002.1"/>
</dbReference>